<accession>A0A7X0LYZ6</accession>
<dbReference type="InterPro" id="IPR001584">
    <property type="entry name" value="Integrase_cat-core"/>
</dbReference>
<dbReference type="PANTHER" id="PTHR35004:SF7">
    <property type="entry name" value="INTEGRASE PROTEIN"/>
    <property type="match status" value="1"/>
</dbReference>
<proteinExistence type="inferred from homology"/>
<dbReference type="Proteomes" id="UP000531594">
    <property type="component" value="Unassembled WGS sequence"/>
</dbReference>
<sequence length="469" mass="54453">MIQELVEAPKYKVGVRRKRVMTKGIEQKVIAHLQENEEKLKKGLKKQLKKPIDIFEALEEEGIEISYSTVLRTIRQLEKKSKEAFIKGSYYPGDICEFDWGEVKVKIKGKWCKLQMAVFTSAYGNFRMAYLFSKQKMECFQEAHALFFQEVSGVYKTMVYDNMRVAVKRFVGTEKEPTEGLLKLSIYYGYSYRFCNVRKGNEKGHVERSVEVVRRKAFAFRDTFESIEEANQYLYEVCEKRNRKPQPSHQNQTAVECLKQEQENFLSLPRPFDAARVQNVRVDKYSTVVIDQSHYSVPDHLVGAIIKVKIYSNRILCFYEEGKVADHIRLTGCHEWSLQLEHYLETLKKKPGALAGSTALQQADKKIKTIYDTYYNNRAKEFVELLQYIKEESTLSEIERSIKELCRIHPSHVTTDKIKILCAKNKNTAVSSVPKSKETNDITEHAKANLKMYDELFQTESVGKEEAIA</sequence>
<dbReference type="PANTHER" id="PTHR35004">
    <property type="entry name" value="TRANSPOSASE RV3428C-RELATED"/>
    <property type="match status" value="1"/>
</dbReference>
<feature type="domain" description="Integrase catalytic" evidence="2">
    <location>
        <begin position="88"/>
        <end position="262"/>
    </location>
</feature>
<name>A0A7X0LYZ6_9BACI</name>
<dbReference type="Gene3D" id="3.30.420.10">
    <property type="entry name" value="Ribonuclease H-like superfamily/Ribonuclease H"/>
    <property type="match status" value="1"/>
</dbReference>
<dbReference type="InterPro" id="IPR036397">
    <property type="entry name" value="RNaseH_sf"/>
</dbReference>
<dbReference type="GO" id="GO:0015074">
    <property type="term" value="P:DNA integration"/>
    <property type="evidence" value="ECO:0007669"/>
    <property type="project" value="InterPro"/>
</dbReference>
<dbReference type="Pfam" id="PF22483">
    <property type="entry name" value="Mu-transpos_C_2"/>
    <property type="match status" value="1"/>
</dbReference>
<organism evidence="3 4">
    <name type="scientific">Bacillus benzoevorans</name>
    <dbReference type="NCBI Taxonomy" id="1456"/>
    <lineage>
        <taxon>Bacteria</taxon>
        <taxon>Bacillati</taxon>
        <taxon>Bacillota</taxon>
        <taxon>Bacilli</taxon>
        <taxon>Bacillales</taxon>
        <taxon>Bacillaceae</taxon>
        <taxon>Bacillus</taxon>
    </lineage>
</organism>
<protein>
    <submittedName>
        <fullName evidence="3">Transposase</fullName>
    </submittedName>
</protein>
<evidence type="ECO:0000313" key="4">
    <source>
        <dbReference type="Proteomes" id="UP000531594"/>
    </source>
</evidence>
<evidence type="ECO:0000259" key="2">
    <source>
        <dbReference type="PROSITE" id="PS50994"/>
    </source>
</evidence>
<comment type="similarity">
    <text evidence="1">Belongs to the transposase IS21/IS408/IS1162 family.</text>
</comment>
<evidence type="ECO:0000313" key="3">
    <source>
        <dbReference type="EMBL" id="MBB6448047.1"/>
    </source>
</evidence>
<dbReference type="EMBL" id="JACHGK010000051">
    <property type="protein sequence ID" value="MBB6448047.1"/>
    <property type="molecule type" value="Genomic_DNA"/>
</dbReference>
<keyword evidence="4" id="KW-1185">Reference proteome</keyword>
<gene>
    <name evidence="3" type="ORF">HNR53_004773</name>
</gene>
<dbReference type="InterPro" id="IPR054353">
    <property type="entry name" value="IstA-like_C"/>
</dbReference>
<dbReference type="AlphaFoldDB" id="A0A7X0LYZ6"/>
<dbReference type="GO" id="GO:0003676">
    <property type="term" value="F:nucleic acid binding"/>
    <property type="evidence" value="ECO:0007669"/>
    <property type="project" value="InterPro"/>
</dbReference>
<reference evidence="3 4" key="1">
    <citation type="submission" date="2020-08" db="EMBL/GenBank/DDBJ databases">
        <title>Genomic Encyclopedia of Type Strains, Phase IV (KMG-IV): sequencing the most valuable type-strain genomes for metagenomic binning, comparative biology and taxonomic classification.</title>
        <authorList>
            <person name="Goeker M."/>
        </authorList>
    </citation>
    <scope>NUCLEOTIDE SEQUENCE [LARGE SCALE GENOMIC DNA]</scope>
    <source>
        <strain evidence="3 4">DSM 5391</strain>
    </source>
</reference>
<comment type="caution">
    <text evidence="3">The sequence shown here is derived from an EMBL/GenBank/DDBJ whole genome shotgun (WGS) entry which is preliminary data.</text>
</comment>
<evidence type="ECO:0000256" key="1">
    <source>
        <dbReference type="ARBA" id="ARBA00009277"/>
    </source>
</evidence>
<dbReference type="PROSITE" id="PS50994">
    <property type="entry name" value="INTEGRASE"/>
    <property type="match status" value="1"/>
</dbReference>